<name>A0ABS9X3J1_9GAMM</name>
<dbReference type="EMBL" id="JAKKSL010000002">
    <property type="protein sequence ID" value="MCI2284367.1"/>
    <property type="molecule type" value="Genomic_DNA"/>
</dbReference>
<feature type="coiled-coil region" evidence="1">
    <location>
        <begin position="207"/>
        <end position="241"/>
    </location>
</feature>
<dbReference type="Gene3D" id="3.40.50.300">
    <property type="entry name" value="P-loop containing nucleotide triphosphate hydrolases"/>
    <property type="match status" value="1"/>
</dbReference>
<dbReference type="InterPro" id="IPR027417">
    <property type="entry name" value="P-loop_NTPase"/>
</dbReference>
<accession>A0ABS9X3J1</accession>
<comment type="caution">
    <text evidence="2">The sequence shown here is derived from an EMBL/GenBank/DDBJ whole genome shotgun (WGS) entry which is preliminary data.</text>
</comment>
<protein>
    <recommendedName>
        <fullName evidence="4">Rad50/SbcC-type AAA domain-containing protein</fullName>
    </recommendedName>
</protein>
<reference evidence="2" key="1">
    <citation type="submission" date="2022-01" db="EMBL/GenBank/DDBJ databases">
        <title>Colwellia maritima, isolated from seawater.</title>
        <authorList>
            <person name="Kristyanto S."/>
            <person name="Jung J."/>
            <person name="Jeon C.O."/>
        </authorList>
    </citation>
    <scope>NUCLEOTIDE SEQUENCE</scope>
    <source>
        <strain evidence="2">MSW7</strain>
    </source>
</reference>
<evidence type="ECO:0000313" key="2">
    <source>
        <dbReference type="EMBL" id="MCI2284367.1"/>
    </source>
</evidence>
<proteinExistence type="predicted"/>
<sequence length="459" mass="53310">MKFISIQIFPNGLSGWQSDLLKFGDNITQLFGANGCGKTPIVQSIAYCLGYPCIFRNDIYERCSNVILEVDTAKGHLIIKRIYSKSLDIEVTEPDGEKKRFFDEKEYSTFVFEWLGLKVDNMVTNNHKSTTPYLSSMLPIYYLDQDDGYNRFYSPPNNFIKDQFSEMVRMVFDLPVKNSFDQKKEKIKAKERLVYLDKQVEIHARGVEIAKQDAAIIKKTSEELTQEISVLEREVEQLKSSDANHDDSINVLDRLISKHRSTIRDLVLEIAEMNKRTNGISQIVHEINTEIETLNLNEEARRVFLSFEEICGSSNCQLFSSSSDAYSKNLLYLKDQIKDLERNAEIDKVKVEQIQQQKTSIEDLIKSIVEERNKSLEKSEISVLVDAISALKNQIFELQIQRSDIEKVELLENKHFKIIFERSKALEKYQSFSNERNSIPGLLKLKADLRQYFLNWWKN</sequence>
<organism evidence="2 3">
    <name type="scientific">Colwellia maritima</name>
    <dbReference type="NCBI Taxonomy" id="2912588"/>
    <lineage>
        <taxon>Bacteria</taxon>
        <taxon>Pseudomonadati</taxon>
        <taxon>Pseudomonadota</taxon>
        <taxon>Gammaproteobacteria</taxon>
        <taxon>Alteromonadales</taxon>
        <taxon>Colwelliaceae</taxon>
        <taxon>Colwellia</taxon>
    </lineage>
</organism>
<evidence type="ECO:0000256" key="1">
    <source>
        <dbReference type="SAM" id="Coils"/>
    </source>
</evidence>
<feature type="coiled-coil region" evidence="1">
    <location>
        <begin position="323"/>
        <end position="374"/>
    </location>
</feature>
<gene>
    <name evidence="2" type="ORF">L3081_14460</name>
</gene>
<evidence type="ECO:0008006" key="4">
    <source>
        <dbReference type="Google" id="ProtNLM"/>
    </source>
</evidence>
<dbReference type="RefSeq" id="WP_242286805.1">
    <property type="nucleotide sequence ID" value="NZ_JAKKSL010000002.1"/>
</dbReference>
<keyword evidence="3" id="KW-1185">Reference proteome</keyword>
<keyword evidence="1" id="KW-0175">Coiled coil</keyword>
<evidence type="ECO:0000313" key="3">
    <source>
        <dbReference type="Proteomes" id="UP001139646"/>
    </source>
</evidence>
<dbReference type="SUPFAM" id="SSF52540">
    <property type="entry name" value="P-loop containing nucleoside triphosphate hydrolases"/>
    <property type="match status" value="1"/>
</dbReference>
<dbReference type="Proteomes" id="UP001139646">
    <property type="component" value="Unassembled WGS sequence"/>
</dbReference>